<keyword evidence="1" id="KW-0812">Transmembrane</keyword>
<dbReference type="RefSeq" id="WP_075714419.1">
    <property type="nucleotide sequence ID" value="NZ_AP019654.1"/>
</dbReference>
<protein>
    <recommendedName>
        <fullName evidence="4">Type IV pilin</fullName>
    </recommendedName>
</protein>
<comment type="caution">
    <text evidence="2">The sequence shown here is derived from an EMBL/GenBank/DDBJ whole genome shotgun (WGS) entry which is preliminary data.</text>
</comment>
<accession>A0ABX3FPZ1</accession>
<reference evidence="2 3" key="1">
    <citation type="submission" date="2016-09" db="EMBL/GenBank/DDBJ databases">
        <title>Genomic Taxonomy of the Vibrionaceae.</title>
        <authorList>
            <person name="Gonzalez-Castillo A."/>
            <person name="Gomez-Gil B."/>
            <person name="Enciso-Ibarra K."/>
        </authorList>
    </citation>
    <scope>NUCLEOTIDE SEQUENCE [LARGE SCALE GENOMIC DNA]</scope>
    <source>
        <strain evidence="2 3">CAIM 1902</strain>
    </source>
</reference>
<dbReference type="EMBL" id="MJMH01000111">
    <property type="protein sequence ID" value="OLQ94831.1"/>
    <property type="molecule type" value="Genomic_DNA"/>
</dbReference>
<name>A0ABX3FPZ1_9VIBR</name>
<feature type="transmembrane region" description="Helical" evidence="1">
    <location>
        <begin position="7"/>
        <end position="28"/>
    </location>
</feature>
<evidence type="ECO:0000313" key="3">
    <source>
        <dbReference type="Proteomes" id="UP000186039"/>
    </source>
</evidence>
<dbReference type="Pfam" id="PF07963">
    <property type="entry name" value="N_methyl"/>
    <property type="match status" value="1"/>
</dbReference>
<gene>
    <name evidence="2" type="ORF">BIY20_00630</name>
</gene>
<proteinExistence type="predicted"/>
<keyword evidence="1" id="KW-0472">Membrane</keyword>
<evidence type="ECO:0000256" key="1">
    <source>
        <dbReference type="SAM" id="Phobius"/>
    </source>
</evidence>
<keyword evidence="3" id="KW-1185">Reference proteome</keyword>
<evidence type="ECO:0000313" key="2">
    <source>
        <dbReference type="EMBL" id="OLQ94831.1"/>
    </source>
</evidence>
<keyword evidence="1" id="KW-1133">Transmembrane helix</keyword>
<dbReference type="Proteomes" id="UP000186039">
    <property type="component" value="Unassembled WGS sequence"/>
</dbReference>
<organism evidence="2 3">
    <name type="scientific">Vibrio panuliri</name>
    <dbReference type="NCBI Taxonomy" id="1381081"/>
    <lineage>
        <taxon>Bacteria</taxon>
        <taxon>Pseudomonadati</taxon>
        <taxon>Pseudomonadota</taxon>
        <taxon>Gammaproteobacteria</taxon>
        <taxon>Vibrionales</taxon>
        <taxon>Vibrionaceae</taxon>
        <taxon>Vibrio</taxon>
    </lineage>
</organism>
<dbReference type="InterPro" id="IPR012902">
    <property type="entry name" value="N_methyl_site"/>
</dbReference>
<dbReference type="PROSITE" id="PS00409">
    <property type="entry name" value="PROKAR_NTER_METHYL"/>
    <property type="match status" value="1"/>
</dbReference>
<dbReference type="NCBIfam" id="TIGR02532">
    <property type="entry name" value="IV_pilin_GFxxxE"/>
    <property type="match status" value="1"/>
</dbReference>
<evidence type="ECO:0008006" key="4">
    <source>
        <dbReference type="Google" id="ProtNLM"/>
    </source>
</evidence>
<sequence length="151" mass="16345">MITKQKGFSLLEVLLAFTLISIATLGLLKLQITLQQKADFILQQTQALHFAEQQLERFISRANSVSAASGVIAFSELGEAVNCGTHLSALSGSIYTLECQVSTVSGVLEDVMRKVTVKVSWVNLPNQTGESNGVHGVLLQTNVSKFGEFDM</sequence>